<keyword evidence="5" id="KW-0560">Oxidoreductase</keyword>
<dbReference type="GO" id="GO:0020037">
    <property type="term" value="F:heme binding"/>
    <property type="evidence" value="ECO:0007669"/>
    <property type="project" value="InterPro"/>
</dbReference>
<reference evidence="6 7" key="1">
    <citation type="journal article" date="2018" name="Mol. Plant">
        <title>The genome of Artemisia annua provides insight into the evolution of Asteraceae family and artemisinin biosynthesis.</title>
        <authorList>
            <person name="Shen Q."/>
            <person name="Zhang L."/>
            <person name="Liao Z."/>
            <person name="Wang S."/>
            <person name="Yan T."/>
            <person name="Shi P."/>
            <person name="Liu M."/>
            <person name="Fu X."/>
            <person name="Pan Q."/>
            <person name="Wang Y."/>
            <person name="Lv Z."/>
            <person name="Lu X."/>
            <person name="Zhang F."/>
            <person name="Jiang W."/>
            <person name="Ma Y."/>
            <person name="Chen M."/>
            <person name="Hao X."/>
            <person name="Li L."/>
            <person name="Tang Y."/>
            <person name="Lv G."/>
            <person name="Zhou Y."/>
            <person name="Sun X."/>
            <person name="Brodelius P.E."/>
            <person name="Rose J.K.C."/>
            <person name="Tang K."/>
        </authorList>
    </citation>
    <scope>NUCLEOTIDE SEQUENCE [LARGE SCALE GENOMIC DNA]</scope>
    <source>
        <strain evidence="7">cv. Huhao1</strain>
        <tissue evidence="6">Leaf</tissue>
    </source>
</reference>
<dbReference type="GO" id="GO:0004497">
    <property type="term" value="F:monooxygenase activity"/>
    <property type="evidence" value="ECO:0007669"/>
    <property type="project" value="UniProtKB-KW"/>
</dbReference>
<keyword evidence="3" id="KW-0479">Metal-binding</keyword>
<evidence type="ECO:0000256" key="5">
    <source>
        <dbReference type="ARBA" id="ARBA00023033"/>
    </source>
</evidence>
<evidence type="ECO:0000313" key="7">
    <source>
        <dbReference type="Proteomes" id="UP000245207"/>
    </source>
</evidence>
<dbReference type="InterPro" id="IPR036396">
    <property type="entry name" value="Cyt_P450_sf"/>
</dbReference>
<evidence type="ECO:0000256" key="3">
    <source>
        <dbReference type="ARBA" id="ARBA00022723"/>
    </source>
</evidence>
<evidence type="ECO:0000256" key="4">
    <source>
        <dbReference type="ARBA" id="ARBA00023004"/>
    </source>
</evidence>
<sequence length="268" mass="30271">MAFIYFSNTKKPTTIPKKASDYWKPPSTRLDPPSLFPSLKPEVALGRTFSDIKLKELLGRLQFLLGAGKTNKLAKEIDEFLDGVIEDHVNNNKKVAGNVNVGNDQSQDLIDILLDVQREDRANFIFDTDTIKAAILEEPDKFKPQRFLNSSIDYKGFHLLPFGAGRCPGIKFSAPISELVLANIVYKYDLALPNDGKPEELDIPTGISYGYSIDYSNMKKFSRECSYNKRSYRLSQIESQSTQLPKVQKLMLLLNQGLLSVLSKKTWL</sequence>
<evidence type="ECO:0000313" key="6">
    <source>
        <dbReference type="EMBL" id="PWA93745.1"/>
    </source>
</evidence>
<dbReference type="AlphaFoldDB" id="A0A2U1Q6W4"/>
<dbReference type="GO" id="GO:0005506">
    <property type="term" value="F:iron ion binding"/>
    <property type="evidence" value="ECO:0007669"/>
    <property type="project" value="InterPro"/>
</dbReference>
<protein>
    <submittedName>
        <fullName evidence="6">Cytochrome P450</fullName>
    </submittedName>
</protein>
<comment type="caution">
    <text evidence="6">The sequence shown here is derived from an EMBL/GenBank/DDBJ whole genome shotgun (WGS) entry which is preliminary data.</text>
</comment>
<accession>A0A2U1Q6W4</accession>
<comment type="similarity">
    <text evidence="1">Belongs to the cytochrome P450 family.</text>
</comment>
<gene>
    <name evidence="6" type="ORF">CTI12_AA065540</name>
</gene>
<dbReference type="EMBL" id="PKPP01000361">
    <property type="protein sequence ID" value="PWA93745.1"/>
    <property type="molecule type" value="Genomic_DNA"/>
</dbReference>
<keyword evidence="7" id="KW-1185">Reference proteome</keyword>
<dbReference type="PANTHER" id="PTHR47955">
    <property type="entry name" value="CYTOCHROME P450 FAMILY 71 PROTEIN"/>
    <property type="match status" value="1"/>
</dbReference>
<organism evidence="6 7">
    <name type="scientific">Artemisia annua</name>
    <name type="common">Sweet wormwood</name>
    <dbReference type="NCBI Taxonomy" id="35608"/>
    <lineage>
        <taxon>Eukaryota</taxon>
        <taxon>Viridiplantae</taxon>
        <taxon>Streptophyta</taxon>
        <taxon>Embryophyta</taxon>
        <taxon>Tracheophyta</taxon>
        <taxon>Spermatophyta</taxon>
        <taxon>Magnoliopsida</taxon>
        <taxon>eudicotyledons</taxon>
        <taxon>Gunneridae</taxon>
        <taxon>Pentapetalae</taxon>
        <taxon>asterids</taxon>
        <taxon>campanulids</taxon>
        <taxon>Asterales</taxon>
        <taxon>Asteraceae</taxon>
        <taxon>Asteroideae</taxon>
        <taxon>Anthemideae</taxon>
        <taxon>Artemisiinae</taxon>
        <taxon>Artemisia</taxon>
    </lineage>
</organism>
<dbReference type="Gene3D" id="1.10.630.10">
    <property type="entry name" value="Cytochrome P450"/>
    <property type="match status" value="1"/>
</dbReference>
<dbReference type="GO" id="GO:0016705">
    <property type="term" value="F:oxidoreductase activity, acting on paired donors, with incorporation or reduction of molecular oxygen"/>
    <property type="evidence" value="ECO:0007669"/>
    <property type="project" value="InterPro"/>
</dbReference>
<dbReference type="SUPFAM" id="SSF48264">
    <property type="entry name" value="Cytochrome P450"/>
    <property type="match status" value="1"/>
</dbReference>
<evidence type="ECO:0000256" key="1">
    <source>
        <dbReference type="ARBA" id="ARBA00010617"/>
    </source>
</evidence>
<dbReference type="InterPro" id="IPR001128">
    <property type="entry name" value="Cyt_P450"/>
</dbReference>
<keyword evidence="4" id="KW-0408">Iron</keyword>
<proteinExistence type="inferred from homology"/>
<dbReference type="Proteomes" id="UP000245207">
    <property type="component" value="Unassembled WGS sequence"/>
</dbReference>
<dbReference type="PANTHER" id="PTHR47955:SF15">
    <property type="entry name" value="CYTOCHROME P450 71A2-LIKE"/>
    <property type="match status" value="1"/>
</dbReference>
<evidence type="ECO:0000256" key="2">
    <source>
        <dbReference type="ARBA" id="ARBA00022617"/>
    </source>
</evidence>
<dbReference type="OrthoDB" id="1055148at2759"/>
<dbReference type="Pfam" id="PF00067">
    <property type="entry name" value="p450"/>
    <property type="match status" value="1"/>
</dbReference>
<keyword evidence="5" id="KW-0503">Monooxygenase</keyword>
<keyword evidence="2" id="KW-0349">Heme</keyword>
<name>A0A2U1Q6W4_ARTAN</name>
<dbReference type="GO" id="GO:0051762">
    <property type="term" value="P:sesquiterpene biosynthetic process"/>
    <property type="evidence" value="ECO:0007669"/>
    <property type="project" value="UniProtKB-ARBA"/>
</dbReference>